<reference evidence="4" key="1">
    <citation type="journal article" date="2019" name="Int. J. Syst. Evol. Microbiol.">
        <title>The Global Catalogue of Microorganisms (GCM) 10K type strain sequencing project: providing services to taxonomists for standard genome sequencing and annotation.</title>
        <authorList>
            <consortium name="The Broad Institute Genomics Platform"/>
            <consortium name="The Broad Institute Genome Sequencing Center for Infectious Disease"/>
            <person name="Wu L."/>
            <person name="Ma J."/>
        </authorList>
    </citation>
    <scope>NUCLEOTIDE SEQUENCE [LARGE SCALE GENOMIC DNA]</scope>
    <source>
        <strain evidence="4">CGMCC 4.7093</strain>
    </source>
</reference>
<feature type="transmembrane region" description="Helical" evidence="2">
    <location>
        <begin position="191"/>
        <end position="213"/>
    </location>
</feature>
<keyword evidence="2" id="KW-1133">Transmembrane helix</keyword>
<evidence type="ECO:0000256" key="1">
    <source>
        <dbReference type="SAM" id="MobiDB-lite"/>
    </source>
</evidence>
<feature type="transmembrane region" description="Helical" evidence="2">
    <location>
        <begin position="152"/>
        <end position="171"/>
    </location>
</feature>
<proteinExistence type="predicted"/>
<keyword evidence="2" id="KW-0472">Membrane</keyword>
<keyword evidence="4" id="KW-1185">Reference proteome</keyword>
<feature type="transmembrane region" description="Helical" evidence="2">
    <location>
        <begin position="128"/>
        <end position="145"/>
    </location>
</feature>
<protein>
    <recommendedName>
        <fullName evidence="5">Signal transduction histidine kinase</fullName>
    </recommendedName>
</protein>
<evidence type="ECO:0000313" key="3">
    <source>
        <dbReference type="EMBL" id="MFC5063612.1"/>
    </source>
</evidence>
<accession>A0ABV9YPN0</accession>
<comment type="caution">
    <text evidence="3">The sequence shown here is derived from an EMBL/GenBank/DDBJ whole genome shotgun (WGS) entry which is preliminary data.</text>
</comment>
<keyword evidence="2" id="KW-0812">Transmembrane</keyword>
<evidence type="ECO:0000256" key="2">
    <source>
        <dbReference type="SAM" id="Phobius"/>
    </source>
</evidence>
<dbReference type="RefSeq" id="WP_378036960.1">
    <property type="nucleotide sequence ID" value="NZ_JBHSIV010000015.1"/>
</dbReference>
<name>A0ABV9YPN0_9PSEU</name>
<evidence type="ECO:0008006" key="5">
    <source>
        <dbReference type="Google" id="ProtNLM"/>
    </source>
</evidence>
<dbReference type="Gene3D" id="3.30.565.10">
    <property type="entry name" value="Histidine kinase-like ATPase, C-terminal domain"/>
    <property type="match status" value="1"/>
</dbReference>
<feature type="region of interest" description="Disordered" evidence="1">
    <location>
        <begin position="1"/>
        <end position="24"/>
    </location>
</feature>
<gene>
    <name evidence="3" type="ORF">ACFPBZ_15425</name>
</gene>
<dbReference type="InterPro" id="IPR036890">
    <property type="entry name" value="HATPase_C_sf"/>
</dbReference>
<feature type="transmembrane region" description="Helical" evidence="2">
    <location>
        <begin position="102"/>
        <end position="122"/>
    </location>
</feature>
<evidence type="ECO:0000313" key="4">
    <source>
        <dbReference type="Proteomes" id="UP001595947"/>
    </source>
</evidence>
<organism evidence="3 4">
    <name type="scientific">Actinomycetospora atypica</name>
    <dbReference type="NCBI Taxonomy" id="1290095"/>
    <lineage>
        <taxon>Bacteria</taxon>
        <taxon>Bacillati</taxon>
        <taxon>Actinomycetota</taxon>
        <taxon>Actinomycetes</taxon>
        <taxon>Pseudonocardiales</taxon>
        <taxon>Pseudonocardiaceae</taxon>
        <taxon>Actinomycetospora</taxon>
    </lineage>
</organism>
<dbReference type="EMBL" id="JBHSIV010000015">
    <property type="protein sequence ID" value="MFC5063612.1"/>
    <property type="molecule type" value="Genomic_DNA"/>
</dbReference>
<sequence length="447" mass="45115">MIEQLDTTDVASSSASSASGEDEAVSRAVAHERALVGADLRAVVAGHLHRLISLDPAAPAAETADHARAALGATHRAAALGGLTVPAGPAEVPHGRLRRTRLVVGTLVCAAGHALAALVAVLLPGTVAAGPVLVLALAVAIGLTARHAPLAASAAVLVVVLGVLAVAAPFATTTAPAAGAVAGAVDLPLEAVPESGACLLLGVALAAAWGVGLHRRRRTLAVRRLDWLSTVDALGRCGGQGRLGLPESTHRTLVAELTVLTRLSDDDVDRRRARVARHRLAGVLPTITAVDLTPGGHPEGDAVLDEGRVAVLVATAQHAALDGARHTGRPPSVVVCGVPGTDRPEVGLLAARLLAELVTDVASRPGPVAASVAVEHRDDAVVLEVASGRGRLPAARSGRVPTGLVERAALLDGTVEVTSTTGTLSVRVVLPTRTRPMATLDAPRMAA</sequence>
<feature type="compositionally biased region" description="Polar residues" evidence="1">
    <location>
        <begin position="1"/>
        <end position="10"/>
    </location>
</feature>
<dbReference type="Proteomes" id="UP001595947">
    <property type="component" value="Unassembled WGS sequence"/>
</dbReference>